<evidence type="ECO:0008006" key="3">
    <source>
        <dbReference type="Google" id="ProtNLM"/>
    </source>
</evidence>
<sequence>METVGHSDSQVDRDMQELTRLVLEGDNGINRVTGQAYLNVVKSAFYMTYSSPATVEEHISKVLFEDVL</sequence>
<dbReference type="Proteomes" id="UP000006038">
    <property type="component" value="Chromosome 11"/>
</dbReference>
<dbReference type="EnsemblPlants" id="OB11G20490.1">
    <property type="protein sequence ID" value="OB11G20490.1"/>
    <property type="gene ID" value="OB11G20490"/>
</dbReference>
<organism evidence="1">
    <name type="scientific">Oryza brachyantha</name>
    <name type="common">malo sina</name>
    <dbReference type="NCBI Taxonomy" id="4533"/>
    <lineage>
        <taxon>Eukaryota</taxon>
        <taxon>Viridiplantae</taxon>
        <taxon>Streptophyta</taxon>
        <taxon>Embryophyta</taxon>
        <taxon>Tracheophyta</taxon>
        <taxon>Spermatophyta</taxon>
        <taxon>Magnoliopsida</taxon>
        <taxon>Liliopsida</taxon>
        <taxon>Poales</taxon>
        <taxon>Poaceae</taxon>
        <taxon>BOP clade</taxon>
        <taxon>Oryzoideae</taxon>
        <taxon>Oryzeae</taxon>
        <taxon>Oryzinae</taxon>
        <taxon>Oryza</taxon>
    </lineage>
</organism>
<protein>
    <recommendedName>
        <fullName evidence="3">Terpene synthase metal-binding domain-containing protein</fullName>
    </recommendedName>
</protein>
<reference evidence="1" key="2">
    <citation type="submission" date="2013-04" db="UniProtKB">
        <authorList>
            <consortium name="EnsemblPlants"/>
        </authorList>
    </citation>
    <scope>IDENTIFICATION</scope>
</reference>
<accession>J3N8B3</accession>
<proteinExistence type="predicted"/>
<dbReference type="HOGENOM" id="CLU_204832_0_0_1"/>
<keyword evidence="2" id="KW-1185">Reference proteome</keyword>
<dbReference type="Gene3D" id="1.10.600.10">
    <property type="entry name" value="Farnesyl Diphosphate Synthase"/>
    <property type="match status" value="1"/>
</dbReference>
<evidence type="ECO:0000313" key="1">
    <source>
        <dbReference type="EnsemblPlants" id="OB11G20490.1"/>
    </source>
</evidence>
<dbReference type="InterPro" id="IPR008949">
    <property type="entry name" value="Isoprenoid_synthase_dom_sf"/>
</dbReference>
<dbReference type="Gramene" id="OB11G20490.1">
    <property type="protein sequence ID" value="OB11G20490.1"/>
    <property type="gene ID" value="OB11G20490"/>
</dbReference>
<dbReference type="STRING" id="4533.J3N8B3"/>
<name>J3N8B3_ORYBR</name>
<reference evidence="1" key="1">
    <citation type="journal article" date="2013" name="Nat. Commun.">
        <title>Whole-genome sequencing of Oryza brachyantha reveals mechanisms underlying Oryza genome evolution.</title>
        <authorList>
            <person name="Chen J."/>
            <person name="Huang Q."/>
            <person name="Gao D."/>
            <person name="Wang J."/>
            <person name="Lang Y."/>
            <person name="Liu T."/>
            <person name="Li B."/>
            <person name="Bai Z."/>
            <person name="Luis Goicoechea J."/>
            <person name="Liang C."/>
            <person name="Chen C."/>
            <person name="Zhang W."/>
            <person name="Sun S."/>
            <person name="Liao Y."/>
            <person name="Zhang X."/>
            <person name="Yang L."/>
            <person name="Song C."/>
            <person name="Wang M."/>
            <person name="Shi J."/>
            <person name="Liu G."/>
            <person name="Liu J."/>
            <person name="Zhou H."/>
            <person name="Zhou W."/>
            <person name="Yu Q."/>
            <person name="An N."/>
            <person name="Chen Y."/>
            <person name="Cai Q."/>
            <person name="Wang B."/>
            <person name="Liu B."/>
            <person name="Min J."/>
            <person name="Huang Y."/>
            <person name="Wu H."/>
            <person name="Li Z."/>
            <person name="Zhang Y."/>
            <person name="Yin Y."/>
            <person name="Song W."/>
            <person name="Jiang J."/>
            <person name="Jackson S.A."/>
            <person name="Wing R.A."/>
            <person name="Wang J."/>
            <person name="Chen M."/>
        </authorList>
    </citation>
    <scope>NUCLEOTIDE SEQUENCE [LARGE SCALE GENOMIC DNA]</scope>
    <source>
        <strain evidence="1">cv. IRGC 101232</strain>
    </source>
</reference>
<dbReference type="AlphaFoldDB" id="J3N8B3"/>
<evidence type="ECO:0000313" key="2">
    <source>
        <dbReference type="Proteomes" id="UP000006038"/>
    </source>
</evidence>